<evidence type="ECO:0000313" key="6">
    <source>
        <dbReference type="EMBL" id="SKC42509.1"/>
    </source>
</evidence>
<dbReference type="InterPro" id="IPR000792">
    <property type="entry name" value="Tscrpt_reg_LuxR_C"/>
</dbReference>
<keyword evidence="1" id="KW-0805">Transcription regulation</keyword>
<dbReference type="PANTHER" id="PTHR44688:SF16">
    <property type="entry name" value="DNA-BINDING TRANSCRIPTIONAL ACTIVATOR DEVR_DOSR"/>
    <property type="match status" value="1"/>
</dbReference>
<dbReference type="GO" id="GO:0003677">
    <property type="term" value="F:DNA binding"/>
    <property type="evidence" value="ECO:0007669"/>
    <property type="project" value="UniProtKB-KW"/>
</dbReference>
<dbReference type="RefSeq" id="WP_079726998.1">
    <property type="nucleotide sequence ID" value="NZ_FUZP01000001.1"/>
</dbReference>
<dbReference type="Proteomes" id="UP000190857">
    <property type="component" value="Unassembled WGS sequence"/>
</dbReference>
<organism evidence="6 7">
    <name type="scientific">Okibacterium fritillariae</name>
    <dbReference type="NCBI Taxonomy" id="123320"/>
    <lineage>
        <taxon>Bacteria</taxon>
        <taxon>Bacillati</taxon>
        <taxon>Actinomycetota</taxon>
        <taxon>Actinomycetes</taxon>
        <taxon>Micrococcales</taxon>
        <taxon>Microbacteriaceae</taxon>
        <taxon>Okibacterium</taxon>
    </lineage>
</organism>
<dbReference type="InterPro" id="IPR027417">
    <property type="entry name" value="P-loop_NTPase"/>
</dbReference>
<feature type="domain" description="HTH luxR-type" evidence="5">
    <location>
        <begin position="856"/>
        <end position="919"/>
    </location>
</feature>
<dbReference type="CDD" id="cd06170">
    <property type="entry name" value="LuxR_C_like"/>
    <property type="match status" value="1"/>
</dbReference>
<feature type="region of interest" description="Disordered" evidence="4">
    <location>
        <begin position="330"/>
        <end position="351"/>
    </location>
</feature>
<keyword evidence="2" id="KW-0238">DNA-binding</keyword>
<dbReference type="AlphaFoldDB" id="A0A1T5ITN2"/>
<dbReference type="InterPro" id="IPR036388">
    <property type="entry name" value="WH-like_DNA-bd_sf"/>
</dbReference>
<evidence type="ECO:0000256" key="4">
    <source>
        <dbReference type="SAM" id="MobiDB-lite"/>
    </source>
</evidence>
<evidence type="ECO:0000256" key="1">
    <source>
        <dbReference type="ARBA" id="ARBA00023015"/>
    </source>
</evidence>
<keyword evidence="3" id="KW-0804">Transcription</keyword>
<dbReference type="SMART" id="SM00421">
    <property type="entry name" value="HTH_LUXR"/>
    <property type="match status" value="1"/>
</dbReference>
<name>A0A1T5ITN2_9MICO</name>
<protein>
    <submittedName>
        <fullName evidence="6">Regulatory protein, luxR family</fullName>
    </submittedName>
</protein>
<dbReference type="InterPro" id="IPR016032">
    <property type="entry name" value="Sig_transdc_resp-reg_C-effctor"/>
</dbReference>
<dbReference type="GO" id="GO:0006355">
    <property type="term" value="P:regulation of DNA-templated transcription"/>
    <property type="evidence" value="ECO:0007669"/>
    <property type="project" value="InterPro"/>
</dbReference>
<dbReference type="PROSITE" id="PS50043">
    <property type="entry name" value="HTH_LUXR_2"/>
    <property type="match status" value="1"/>
</dbReference>
<dbReference type="PROSITE" id="PS00622">
    <property type="entry name" value="HTH_LUXR_1"/>
    <property type="match status" value="1"/>
</dbReference>
<evidence type="ECO:0000256" key="2">
    <source>
        <dbReference type="ARBA" id="ARBA00023125"/>
    </source>
</evidence>
<dbReference type="STRING" id="123320.SAMN06309945_0837"/>
<dbReference type="OrthoDB" id="3751684at2"/>
<evidence type="ECO:0000313" key="7">
    <source>
        <dbReference type="Proteomes" id="UP000190857"/>
    </source>
</evidence>
<evidence type="ECO:0000259" key="5">
    <source>
        <dbReference type="PROSITE" id="PS50043"/>
    </source>
</evidence>
<dbReference type="SUPFAM" id="SSF46894">
    <property type="entry name" value="C-terminal effector domain of the bipartite response regulators"/>
    <property type="match status" value="1"/>
</dbReference>
<evidence type="ECO:0000256" key="3">
    <source>
        <dbReference type="ARBA" id="ARBA00023163"/>
    </source>
</evidence>
<keyword evidence="7" id="KW-1185">Reference proteome</keyword>
<dbReference type="SUPFAM" id="SSF52540">
    <property type="entry name" value="P-loop containing nucleoside triphosphate hydrolases"/>
    <property type="match status" value="1"/>
</dbReference>
<sequence>MSVRRRELAAVLSHVREGVSVEVRGAWGSGRSALLRGAERAVRQEGFDTLSVSGEFALRTHALEALDVAGVRPSLGVESPISARIDALAGRVLARPTLILVDDAAAVDAESWGVISVVQRLTDVPVLYALDAHAPEGSGAVHVLERRVVRVVLPPLRYEEVRALLEDVLGGGVDAHTAGRVFSKSGGLPRLVVAVARAGRQHGILSESAGTWHAGDDLWHPALAPHLTEILYPLTAPLREGLELLAVAGIVTIERCTRLIGSTVLEELEARGLVTVFQNGARVMVAVNPPLIAEYYRHQPISARRVRLAERVAIDQGGAEAWEGAAATATATATAQGRRSSAPSIPSSPLSPSIMSATLGSRPASLEWEAVRNPAVARLVTEHRRSEVSRALEAWRDHPGVMTAVTAVDALAHDASPDAERRAQEILDATVYAEDEPGASLALLGQRANRAIVAEAAARSRALVQAGLHGRADTPPRTGGWEAQPELPVGLSHVIDHARAHLPGLSCAVEAVGLEAEIRARGFSPESEQRLQAVIDGVAAENAALTGRGPAADEASIALADVFQAKGWFIRAVALLDATGRSAHENVYWRRRRQRVTALALFGAGRIDEALSRSTEWRDEALAALDAEALRDQSYVCALALVHTGRNTEADDAIGAALALGEPTLSSREIYGGILVLGAIVAARRGEIDVADSLTAQARRWLPQVSSLPLAAVPFAEAHIAHARGDEQAARRLLTDAHTEFARRGFAVQAAITEVMALESMPDIVSLPHSAALEGNLFEPLLEYLRGVEGAEADWIESAGDRLRAANQVVHAAGAYLRAADAYRRDGRSDDADRAERLAQSLGGTLDAEVMAHVQAQASRPTLTQREREITALAAGGTPNQTIATRLSVSVRTVENHLNRAFRKLGISRRDELEAVRSLWAEHPHG</sequence>
<reference evidence="6 7" key="1">
    <citation type="submission" date="2017-02" db="EMBL/GenBank/DDBJ databases">
        <authorList>
            <person name="Peterson S.W."/>
        </authorList>
    </citation>
    <scope>NUCLEOTIDE SEQUENCE [LARGE SCALE GENOMIC DNA]</scope>
    <source>
        <strain evidence="6 7">VKM Ac-2059</strain>
    </source>
</reference>
<dbReference type="EMBL" id="FUZP01000001">
    <property type="protein sequence ID" value="SKC42509.1"/>
    <property type="molecule type" value="Genomic_DNA"/>
</dbReference>
<proteinExistence type="predicted"/>
<dbReference type="Pfam" id="PF00196">
    <property type="entry name" value="GerE"/>
    <property type="match status" value="1"/>
</dbReference>
<dbReference type="Gene3D" id="1.10.10.10">
    <property type="entry name" value="Winged helix-like DNA-binding domain superfamily/Winged helix DNA-binding domain"/>
    <property type="match status" value="1"/>
</dbReference>
<accession>A0A1T5ITN2</accession>
<dbReference type="PANTHER" id="PTHR44688">
    <property type="entry name" value="DNA-BINDING TRANSCRIPTIONAL ACTIVATOR DEVR_DOSR"/>
    <property type="match status" value="1"/>
</dbReference>
<dbReference type="PRINTS" id="PR00038">
    <property type="entry name" value="HTHLUXR"/>
</dbReference>
<gene>
    <name evidence="6" type="ORF">SAMN06309945_0837</name>
</gene>